<feature type="transmembrane region" description="Helical" evidence="10">
    <location>
        <begin position="3545"/>
        <end position="3568"/>
    </location>
</feature>
<feature type="domain" description="ABC transporter" evidence="11">
    <location>
        <begin position="3691"/>
        <end position="3919"/>
    </location>
</feature>
<feature type="transmembrane region" description="Helical" evidence="10">
    <location>
        <begin position="21"/>
        <end position="41"/>
    </location>
</feature>
<dbReference type="GO" id="GO:0016020">
    <property type="term" value="C:membrane"/>
    <property type="evidence" value="ECO:0007669"/>
    <property type="project" value="UniProtKB-SubCell"/>
</dbReference>
<keyword evidence="9 10" id="KW-0472">Membrane</keyword>
<dbReference type="Pfam" id="PF00005">
    <property type="entry name" value="ABC_tran"/>
    <property type="match status" value="2"/>
</dbReference>
<keyword evidence="13" id="KW-1185">Reference proteome</keyword>
<dbReference type="Gene3D" id="3.40.50.300">
    <property type="entry name" value="P-loop containing nucleotide triphosphate hydrolases"/>
    <property type="match status" value="2"/>
</dbReference>
<proteinExistence type="inferred from homology"/>
<dbReference type="GO" id="GO:0005524">
    <property type="term" value="F:ATP binding"/>
    <property type="evidence" value="ECO:0007669"/>
    <property type="project" value="UniProtKB-KW"/>
</dbReference>
<evidence type="ECO:0000256" key="4">
    <source>
        <dbReference type="ARBA" id="ARBA00022692"/>
    </source>
</evidence>
<dbReference type="FunFam" id="3.40.50.300:FF:001253">
    <property type="entry name" value="ATP-binding cassette protein subfamily A, member 10"/>
    <property type="match status" value="1"/>
</dbReference>
<dbReference type="GO" id="GO:0016887">
    <property type="term" value="F:ATP hydrolysis activity"/>
    <property type="evidence" value="ECO:0007669"/>
    <property type="project" value="InterPro"/>
</dbReference>
<evidence type="ECO:0000256" key="1">
    <source>
        <dbReference type="ARBA" id="ARBA00004141"/>
    </source>
</evidence>
<dbReference type="SMART" id="SM00382">
    <property type="entry name" value="AAA"/>
    <property type="match status" value="2"/>
</dbReference>
<reference evidence="12" key="1">
    <citation type="submission" date="2021-04" db="EMBL/GenBank/DDBJ databases">
        <authorList>
            <person name="Chebbi M.A.C M."/>
        </authorList>
    </citation>
    <scope>NUCLEOTIDE SEQUENCE</scope>
</reference>
<evidence type="ECO:0000313" key="13">
    <source>
        <dbReference type="Proteomes" id="UP000786811"/>
    </source>
</evidence>
<evidence type="ECO:0000256" key="6">
    <source>
        <dbReference type="ARBA" id="ARBA00022741"/>
    </source>
</evidence>
<gene>
    <name evidence="12" type="ORF">HICCMSTLAB_LOCUS11506</name>
</gene>
<evidence type="ECO:0000256" key="10">
    <source>
        <dbReference type="SAM" id="Phobius"/>
    </source>
</evidence>
<evidence type="ECO:0000256" key="8">
    <source>
        <dbReference type="ARBA" id="ARBA00022989"/>
    </source>
</evidence>
<dbReference type="OrthoDB" id="8061355at2759"/>
<comment type="similarity">
    <text evidence="2">Belongs to the ABC transporter superfamily. ABCA family.</text>
</comment>
<comment type="subcellular location">
    <subcellularLocation>
        <location evidence="1">Membrane</location>
        <topology evidence="1">Multi-pass membrane protein</topology>
    </subcellularLocation>
</comment>
<evidence type="ECO:0000256" key="7">
    <source>
        <dbReference type="ARBA" id="ARBA00022840"/>
    </source>
</evidence>
<dbReference type="GO" id="GO:0140359">
    <property type="term" value="F:ABC-type transporter activity"/>
    <property type="evidence" value="ECO:0007669"/>
    <property type="project" value="InterPro"/>
</dbReference>
<dbReference type="GO" id="GO:0005319">
    <property type="term" value="F:lipid transporter activity"/>
    <property type="evidence" value="ECO:0007669"/>
    <property type="project" value="TreeGrafter"/>
</dbReference>
<protein>
    <submittedName>
        <fullName evidence="12">ATP-binding cassette transporter subfamily A member 1</fullName>
    </submittedName>
</protein>
<keyword evidence="8 10" id="KW-1133">Transmembrane helix</keyword>
<evidence type="ECO:0000259" key="11">
    <source>
        <dbReference type="PROSITE" id="PS50893"/>
    </source>
</evidence>
<feature type="domain" description="ABC transporter" evidence="11">
    <location>
        <begin position="2866"/>
        <end position="3094"/>
    </location>
</feature>
<dbReference type="InterPro" id="IPR026082">
    <property type="entry name" value="ABCA"/>
</dbReference>
<feature type="transmembrane region" description="Helical" evidence="10">
    <location>
        <begin position="2716"/>
        <end position="2736"/>
    </location>
</feature>
<evidence type="ECO:0000313" key="12">
    <source>
        <dbReference type="EMBL" id="CAG5103431.1"/>
    </source>
</evidence>
<dbReference type="Proteomes" id="UP000786811">
    <property type="component" value="Unassembled WGS sequence"/>
</dbReference>
<dbReference type="CDD" id="cd03263">
    <property type="entry name" value="ABC_subfamily_A"/>
    <property type="match status" value="2"/>
</dbReference>
<dbReference type="PANTHER" id="PTHR19229">
    <property type="entry name" value="ATP-BINDING CASSETTE TRANSPORTER SUBFAMILY A ABCA"/>
    <property type="match status" value="1"/>
</dbReference>
<evidence type="ECO:0000256" key="5">
    <source>
        <dbReference type="ARBA" id="ARBA00022737"/>
    </source>
</evidence>
<keyword evidence="4 10" id="KW-0812">Transmembrane</keyword>
<dbReference type="InterPro" id="IPR013525">
    <property type="entry name" value="ABC2_TM"/>
</dbReference>
<feature type="transmembrane region" description="Helical" evidence="10">
    <location>
        <begin position="3631"/>
        <end position="3654"/>
    </location>
</feature>
<name>A0A8J2HPB6_COTCN</name>
<keyword evidence="5" id="KW-0677">Repeat</keyword>
<dbReference type="InterPro" id="IPR003593">
    <property type="entry name" value="AAA+_ATPase"/>
</dbReference>
<sequence>MGGGQLGLLLWKNYVVRKRRPGILSLVFLWPVVVFMILYTVRDNVDPEYNPTCQFPARRMPRDGLLPFVQSYICSIGNPCDSLDDYEEVPSYKKATLGPLMMELQPVLRNKTILQAVETLPQSVKFVKSMAEILTRPEIKKLFDRGIKLGDLFNNHDAVKQALLAQMPGAREDLVDDLFEASIKLYYLIESFGSSNIDGIICSPESLKQFIVPPKEKDLVAISQVLCNLDPNKVPLILERLAQHLDFQGLLEVVSRVMAKFRDYDFISDIKRAIIAVFELDTFKKYVPSYLKLREWVPEVLELFRDVNFKAIDVSFINKSIDKMNPIFFGDRDWATARHGLYKLNSILVIIKDMTQKNTTQEDKNIFELSHDVSRSMLKFTEFSMYTEDITKILDEAFTMVQDGAKLTNKLLDRHQDEIELATEILDNLRDIFPNKVMTTLTYLVSITESIVRMVHHVAIIHEELDERIYNVSKQHENTVKEMFSEIEPDILRTIVKSFSHLDLAETIVEMLKNKPIEEIICDEEIFKKIFGVHESSNYNYNYSGKSVTLNEFVCRNETKLLIKDIYEIFEFDNFRSVIDNTLSTFISMALTRPVAIEKSNLTSTVRSIRNLIYYFEHLPLKKLDWSEFQVPDKWEQVFNDTKAQGRVDILGYHLSIAKNTGSKSFTYMTIKPDLENMDIVADLILKDLRENPTEWINQVREHEAELLEAFYLTVSDRNKTLKILEYENFTRSYCLERNNDLVTYPAGSNVTLLKGLVCRLARAVQTELEINLTLSELQEMTFKDRTPFNWTSFNEKLLEIYTYVDTLVQFDGDSYLLKRFDELKRNFERTWTTDLTAEHAWEISVGLLCRFFLVAESPLFNAQSKPSWRQLYAVAWSAATVSTSIEHTIDNVLDNNNNNNSSLRLSTVMKDMPQTEILLDTALRNLPAIIRDIIDILIQRNPIQLVTAINNHQKVEQNWPCIFNKSIGDVLELRPGTKELIHEIEKISCNPGLFIKEWEEHAAFKRVYEIIKNHNETISVPSFNWTSGYTSFRRLIAKFVILINSPLDLALSNNASKTEYFYSGKILPEVKKIIDQSMPKIAEQSKSILEYVDMEIDKNIPVYKSNITAREAWMDLTPRTLDEILVIVKFGSRVIHDVVDVILRLLGGDPKNINLLNVLGFTSKSPVSIVRDRFPYILATLIYGVTDMDLDNRIYIAINNNNNNKSISITCGEIFTWFEDYKIGITEKEYRILKNFTCDADPENFNAFIDLYLKETTIWRTPVSNYELHFLSLGEQLYKLAELIKTFKEDLQINPPINEKYLQDAVITLKNILEVPKKISSTLKNNYELSTYRLVIQGLSEVLDNAAFALKDAVKSEDNALQLWDFVKAGDVHQLIKYLESYPVETISFVATLSTYNTTSLIPFKDVRHMMCNLHFNSSYWSQPKGKHFLSRLCTWDQSELLKQATSEDYVDLINGKNASLIKMKPLVKSVTRFLDAWVKLEEKNKYKKINFVSNIFNATTWKELPNDTHALIHEAEKSWIHKAVAELEPLEYESHPMHTAIQVMQVSEVWLDVINGGDIWQKLRTTFEHSRVKFILNLMEDTPNLMITIIDTFLNSERLNDFMDKFLNGTINACDIDKYLIPSGYIRKKGIISSITNFCSKIINSNDSLNVKDFKPLRVALNVISNSEFSIFYYSDKFVEDNKMTVKAKLNESYFVEQLEIFQQILIHAVSEGYKSPRTPSWITSFQEATLNDFKKQFYTPTAGSKDLRSLAHSVVIKSTKVLKNIFISTPEIKNNCSWCNTRVIEIINSQLAHHEVYSEILCKFNLMNVSQIQEIIENRLYWKKTIGMIKNFEFLSVKKDVDSFITALESALHYITDIVMDYKDPEGKKNLNECLTKAVNGVKNFSPGIYVKIIVGIIDALEKNIKVLELPSNREDLNNRTRLSEKFIPIWKPLRSVVKQVYIGDVDKLLPNASINVNLLVSDSKSSVCSNASCRNASTLNNILSSKKVHKLLRYDPRLSNYPLTSDISKLLADSLDFYLINREIVSWRTDDSFNLTWLREILQHLSVVLEEGGSLLDVASKIDFEDVSNVLGVPDLADGVVNLLRDKTVDKLFGGLKEILDDVEPFLDSDSVKHDLYLIVDAFESMEIFKNLGLLDMKYLVAEMFVDWGVLRRFLLQDMQISKEFVEVISQSKIDMLSIFMKERSAISLKDTLCSEDNLKNMLSFEGSKTNAEEISSVLCTLSSAATQNMTITLIQNVNFDYVFRTLMSANVKNILKNANLSESQGKIIFDNIGVVAELVPFFKDNLASGVSFNDQGDNPESSEVSSGKFLQDASKMLCGKQLIQDSGQFYRIISSIEDKEKTYDQAELNSLPTEFCRDTYKNVLAMSGGKIVWSYVKPLLRGKILYSPNSSTIRRVMGLANQTFSEIDIFGNLMTNIEKTLVALANLSDMGESLNDLKEIMASKVMKIAIKSMSGGKMQGDLSNFDLGEIAWKLKKSGRLTQMIGMLNDFIECVLVDRMIGFDTEEKLEVEARKLTDTNEFLAGVVFMDTAKYSKRSLDEGLPDDVAYKIRMDVDYVPSTKRLKNQFWIPGPEGSFIEDLRYLRGFIQLQDSIDRAIIEVKSGKEQNWKTLSQQMPYPCWKYAPFQSTLYESQGLIICFYFALMMCVGSAVRYIVWDRESQNAMVMSVMGLKPWRNTCAWFITTGVELTIVMASICIILTAGKILPNSDPLLVMFFFMVYVFSIVTFCYMISTMFSSASLAAVTTVVMFLLTYMPYVIVIAMEATLGLAYNILLCLSMSTSFCYGCLYATRREVQGIGLTWDRLWEESSPGDPMSLGLILVMMAIDGVLYALIGYVVTRYTNSDEDSDISSMTVNEKQIGVRFETVRKVFQTERGEVVAVDDFSLKLCEGEVTSLLGRNGAGKTTIIKMLTGMLAPTCGEIYLNGDEGTKPDIGVCPQENVLIDTLTPREHMTFYAKLKGSMNNEELYKNVNGMLASLELGRQEHEPVSRLSGGTKRRLCVALAFLGSPKLVILDEPGAGVDPAARRRIWRLIDQHRVNRTVLLSTHHLDEADMLSDTVVVMHRGKILCTGSPLTLKTTYGQGYWINVAYPPAEIIREIDNKAVESLRSLVLDVVHNATVTANDIARVIKSLEDNQKSLGFSRITLECDTLEKVFLDLCFRGNIGGSAVRGSSTSVASISSVELNMIDDTESILTRYPTNPSALRQMKALLKKKLWHFIRDWRAPLATLILPTIFVAVAMGFSLIRPPSTDEPSLDLNPHLYDTHPTYFYSIDNGSDPFLQRLSFQLHDRFGDDYAGAWQAHPNDTGTCECSPEGQQICHGVSKAVEGLFQTLPGRPTLDWIISTFREYIEKRYGGWSLSHLKEDPLFVVWYNNKGHHSLPAYLNALNEAILRASGVSGHLKTFNHPLKLSSDQLNRTTLLQHVADVGVALVLLIAFNLVAAQGARELVRERLSEEKRILYLAGVHPVTYWTTALIWDFLIFLVSIGLAVGVFEIFGLPAYVARDNLPGVCLLLVLFAWASIPFTHLIEKTFDDSSLSNMVLFCLNTFIGVICLATILVIDILGKSQAAKDTRQMLHNIMLLFPQYALGDALVQMSTNDITAELLERFNMDTYKSPLGWDLIGPHYVFLFLVGVFLYIANLAIECRIFPSWERKRESYKDAGEDEDVVKERVRVENGASTDVLKTIKLRKEYRSVYGTNVAVQNLSIGIQTGTCFGLLGVNGAGKSTTFKMLTTELLPTAGEIVLKNNKLDRRPLCNGEIGYCPQTDSLDGFLSPYQCLTIHGEVCGLSNVPKAVESMLNRFDLLKYAHQRVSSLSGGNKRKLCAAISVMAPVSVVLMDEPTSGMDPATKELVARIIRQITRAQGAVVMTSHSVAECEKLCNRVGILARAGLRCIGTVQHLKHKFGEGHIAFLRFTQPVTVKELKDAISRHLYRAQVSSRQATAARLMIPRVHDVPLSETFSRVKRLAEELKATDYTLTQSSLDQVLVNFSEEAEDDSSDPRYRSLVNTYPSMDTIHMDTFQ</sequence>
<keyword evidence="6" id="KW-0547">Nucleotide-binding</keyword>
<feature type="transmembrane region" description="Helical" evidence="10">
    <location>
        <begin position="3480"/>
        <end position="3503"/>
    </location>
</feature>
<feature type="transmembrane region" description="Helical" evidence="10">
    <location>
        <begin position="2743"/>
        <end position="2767"/>
    </location>
</feature>
<feature type="transmembrane region" description="Helical" evidence="10">
    <location>
        <begin position="3515"/>
        <end position="3533"/>
    </location>
</feature>
<evidence type="ECO:0000256" key="2">
    <source>
        <dbReference type="ARBA" id="ARBA00008869"/>
    </source>
</evidence>
<feature type="transmembrane region" description="Helical" evidence="10">
    <location>
        <begin position="2639"/>
        <end position="2661"/>
    </location>
</feature>
<feature type="transmembrane region" description="Helical" evidence="10">
    <location>
        <begin position="3429"/>
        <end position="3450"/>
    </location>
</feature>
<keyword evidence="7 12" id="KW-0067">ATP-binding</keyword>
<evidence type="ECO:0000256" key="9">
    <source>
        <dbReference type="ARBA" id="ARBA00023136"/>
    </source>
</evidence>
<dbReference type="InterPro" id="IPR027417">
    <property type="entry name" value="P-loop_NTPase"/>
</dbReference>
<evidence type="ECO:0000256" key="3">
    <source>
        <dbReference type="ARBA" id="ARBA00022448"/>
    </source>
</evidence>
<dbReference type="PANTHER" id="PTHR19229:SF36">
    <property type="entry name" value="ATP-BINDING CASSETTE SUB-FAMILY A MEMBER 2"/>
    <property type="match status" value="1"/>
</dbReference>
<accession>A0A8J2HPB6</accession>
<dbReference type="SUPFAM" id="SSF52540">
    <property type="entry name" value="P-loop containing nucleoside triphosphate hydrolases"/>
    <property type="match status" value="2"/>
</dbReference>
<keyword evidence="3" id="KW-0813">Transport</keyword>
<dbReference type="PROSITE" id="PS50893">
    <property type="entry name" value="ABC_TRANSPORTER_2"/>
    <property type="match status" value="2"/>
</dbReference>
<dbReference type="Pfam" id="PF12698">
    <property type="entry name" value="ABC2_membrane_3"/>
    <property type="match status" value="2"/>
</dbReference>
<feature type="transmembrane region" description="Helical" evidence="10">
    <location>
        <begin position="2682"/>
        <end position="2710"/>
    </location>
</feature>
<feature type="transmembrane region" description="Helical" evidence="10">
    <location>
        <begin position="2773"/>
        <end position="2794"/>
    </location>
</feature>
<dbReference type="InterPro" id="IPR003439">
    <property type="entry name" value="ABC_transporter-like_ATP-bd"/>
</dbReference>
<organism evidence="12 13">
    <name type="scientific">Cotesia congregata</name>
    <name type="common">Parasitoid wasp</name>
    <name type="synonym">Apanteles congregatus</name>
    <dbReference type="NCBI Taxonomy" id="51543"/>
    <lineage>
        <taxon>Eukaryota</taxon>
        <taxon>Metazoa</taxon>
        <taxon>Ecdysozoa</taxon>
        <taxon>Arthropoda</taxon>
        <taxon>Hexapoda</taxon>
        <taxon>Insecta</taxon>
        <taxon>Pterygota</taxon>
        <taxon>Neoptera</taxon>
        <taxon>Endopterygota</taxon>
        <taxon>Hymenoptera</taxon>
        <taxon>Apocrita</taxon>
        <taxon>Ichneumonoidea</taxon>
        <taxon>Braconidae</taxon>
        <taxon>Microgastrinae</taxon>
        <taxon>Cotesia</taxon>
    </lineage>
</organism>
<comment type="caution">
    <text evidence="12">The sequence shown here is derived from an EMBL/GenBank/DDBJ whole genome shotgun (WGS) entry which is preliminary data.</text>
</comment>
<dbReference type="EMBL" id="CAJNRD030001123">
    <property type="protein sequence ID" value="CAG5103431.1"/>
    <property type="molecule type" value="Genomic_DNA"/>
</dbReference>
<feature type="transmembrane region" description="Helical" evidence="10">
    <location>
        <begin position="2821"/>
        <end position="2842"/>
    </location>
</feature>